<comment type="caution">
    <text evidence="2">The sequence shown here is derived from an EMBL/GenBank/DDBJ whole genome shotgun (WGS) entry which is preliminary data.</text>
</comment>
<accession>A0AA38X9K2</accession>
<gene>
    <name evidence="2" type="ORF">H2200_005711</name>
</gene>
<evidence type="ECO:0008006" key="4">
    <source>
        <dbReference type="Google" id="ProtNLM"/>
    </source>
</evidence>
<proteinExistence type="predicted"/>
<dbReference type="EMBL" id="JAPDRK010000008">
    <property type="protein sequence ID" value="KAJ9609384.1"/>
    <property type="molecule type" value="Genomic_DNA"/>
</dbReference>
<evidence type="ECO:0000313" key="2">
    <source>
        <dbReference type="EMBL" id="KAJ9609384.1"/>
    </source>
</evidence>
<sequence length="186" mass="20020">MHTSTILVWVLFLLNTGTIAAPGTFTMRQSTDSKIGLYLNGANFDIDYLQTLELSYANASVYVGRIKNQPYAEPLVVGNFNGDDNSISFVSTQKSGTGVQQMYVVPGDSKAVGFSLSDRSAPQGASTTDFSFGSNAELLHAGINRFFVCQNDALAPLDTYQIYWNAAGQPLGWTCQGPVKIQAGDV</sequence>
<feature type="signal peptide" evidence="1">
    <location>
        <begin position="1"/>
        <end position="20"/>
    </location>
</feature>
<protein>
    <recommendedName>
        <fullName evidence="4">DOMON domain-containing protein</fullName>
    </recommendedName>
</protein>
<evidence type="ECO:0000256" key="1">
    <source>
        <dbReference type="SAM" id="SignalP"/>
    </source>
</evidence>
<name>A0AA38X9K2_9EURO</name>
<keyword evidence="3" id="KW-1185">Reference proteome</keyword>
<organism evidence="2 3">
    <name type="scientific">Cladophialophora chaetospira</name>
    <dbReference type="NCBI Taxonomy" id="386627"/>
    <lineage>
        <taxon>Eukaryota</taxon>
        <taxon>Fungi</taxon>
        <taxon>Dikarya</taxon>
        <taxon>Ascomycota</taxon>
        <taxon>Pezizomycotina</taxon>
        <taxon>Eurotiomycetes</taxon>
        <taxon>Chaetothyriomycetidae</taxon>
        <taxon>Chaetothyriales</taxon>
        <taxon>Herpotrichiellaceae</taxon>
        <taxon>Cladophialophora</taxon>
    </lineage>
</organism>
<keyword evidence="1" id="KW-0732">Signal</keyword>
<feature type="chain" id="PRO_5041433870" description="DOMON domain-containing protein" evidence="1">
    <location>
        <begin position="21"/>
        <end position="186"/>
    </location>
</feature>
<reference evidence="2" key="1">
    <citation type="submission" date="2022-10" db="EMBL/GenBank/DDBJ databases">
        <title>Culturing micro-colonial fungi from biological soil crusts in the Mojave desert and describing Neophaeococcomyces mojavensis, and introducing the new genera and species Taxawa tesnikishii.</title>
        <authorList>
            <person name="Kurbessoian T."/>
            <person name="Stajich J.E."/>
        </authorList>
    </citation>
    <scope>NUCLEOTIDE SEQUENCE</scope>
    <source>
        <strain evidence="2">TK_41</strain>
    </source>
</reference>
<evidence type="ECO:0000313" key="3">
    <source>
        <dbReference type="Proteomes" id="UP001172673"/>
    </source>
</evidence>
<dbReference type="Proteomes" id="UP001172673">
    <property type="component" value="Unassembled WGS sequence"/>
</dbReference>
<dbReference type="AlphaFoldDB" id="A0AA38X9K2"/>